<feature type="region of interest" description="Disordered" evidence="1">
    <location>
        <begin position="471"/>
        <end position="499"/>
    </location>
</feature>
<dbReference type="EMBL" id="DUGC01000092">
    <property type="protein sequence ID" value="HIH10151.1"/>
    <property type="molecule type" value="Genomic_DNA"/>
</dbReference>
<comment type="caution">
    <text evidence="2">The sequence shown here is derived from an EMBL/GenBank/DDBJ whole genome shotgun (WGS) entry which is preliminary data.</text>
</comment>
<dbReference type="Proteomes" id="UP000565078">
    <property type="component" value="Unassembled WGS sequence"/>
</dbReference>
<reference evidence="3" key="1">
    <citation type="journal article" date="2020" name="bioRxiv">
        <title>A rank-normalized archaeal taxonomy based on genome phylogeny resolves widespread incomplete and uneven classifications.</title>
        <authorList>
            <person name="Rinke C."/>
            <person name="Chuvochina M."/>
            <person name="Mussig A.J."/>
            <person name="Chaumeil P.-A."/>
            <person name="Waite D.W."/>
            <person name="Whitman W.B."/>
            <person name="Parks D.H."/>
            <person name="Hugenholtz P."/>
        </authorList>
    </citation>
    <scope>NUCLEOTIDE SEQUENCE [LARGE SCALE GENOMIC DNA]</scope>
</reference>
<evidence type="ECO:0000256" key="1">
    <source>
        <dbReference type="SAM" id="MobiDB-lite"/>
    </source>
</evidence>
<sequence>MILKNRIIAAIIILIALLGATLLLTTGQKATETYQIPYGNFQLTKTVELANGIRTETITVPQGMEADIIMVVPKEIAQSAGELEFSYDGQMQILKDDPVIKFTRSEEKGKKEIKVKTKRAQSPKGESSGLFSTPDIRAEPQTMVVAVPAQMNEAVKSEIADIVAETQDALGTSSNAGNFQAIAQKQIEAEKVFAQELSANPQVAQYYANKITNAQGQNEPAQSAAIRAMEIALSAKLSAEKGQEIIANNAAQDFAGDDLPAMISASLGQGEISTDGSTVLWLQLPEPEKKGAKAFRPIVGLFSKKYIKPSDLFVAIMSIEEMNAYLDGRPFEAKKKVFAKEKVPVGGNAALEISAKDLGLREGQYYIVMPRKDKPAALNRFAFEGRSAQGIPLSVTSQKGGRPEVEAVKVLVQSEDLMYGDPYKNVMGEDGKPAEGFAGRPVIYADQNIEINITPEKELDGIIVTAILEEEKEPEKRPEGEEQPDAQKQPAEGEKTDARIMEEGRRELGNILKKTGEIIGKVQVFTNLDKLMPYLAYGENKVKLKVQSTKRPLKLEFRQDAGEEKEQDEITITVIKPEPWPEDIEVGVTDVNPSATEIIPLPEDFIRAKIREQNPALSTGALPTPTVELYFKGTQLPVPATSPYYIPLTIAEKDKKREIEIRIADAKKMFANVQAPAKTEYDIRFFYGIGTGEYQITSLTVSYNEPGIIASQPGFGEAAGKISKMTGWEYMIADTSDAQDAGENIRKQIVAKISGKDIKYLLFVEDSKKGLPLGAPTREGLVDADRDIFLSAGTISAPTNKEAVGIMKNDLAGLPAIIVSFTDMESAIYADSPAFQEEIGIGTYIEVQEGIWARVPMREKMVSDEAKRKELDNEFASSGQYDETTPGRKTPIAIITENGMLTLYFNDPQQGWKTDPLPQFKEAVTVTDTRARERLDEIFEQRLKEAGKDDGKLLALAYFNPADTSGKPMRQLLITEVETLASAQIQNKAGENRLKRLGKIESFAFSHTSPKLAIPADGKEPELGADSALVVANATVENFTRLAAKAGIIEIDAKVCPPGFKEILTGGMKGKVKAVVFDGAGCLGGEKPDMENFPAFFECTKGCGSALLSYLNIRPGHSIGEAARGVMIANASAGLPVSEFALYGNPALVIPNLKAPSSEYTGTGLAVKKVRATDLLNFSAANEGPAACIAEMNKRNEAALDKWVIIGLKGEDKSAVTNTQGFRINDSTPTKFSAGSPKEADEFGLFKIVGDGQELESPLIKQGNAYLATLPLQLFSESANKSDTAQLEFEIDAQKNTVTMVSPSTELEKIENILAQKCFYPSQATLIKLSKDGSYIYNGSRIIAAGGENMLDFSKAKKAVFEISGKKMETAVSAGNAKKLGIALSPSVKNFLYENGAIESGYTVTLQS</sequence>
<name>A0A7J4IX77_9ARCH</name>
<protein>
    <submittedName>
        <fullName evidence="2">Uncharacterized protein</fullName>
    </submittedName>
</protein>
<evidence type="ECO:0000313" key="3">
    <source>
        <dbReference type="Proteomes" id="UP000565078"/>
    </source>
</evidence>
<feature type="region of interest" description="Disordered" evidence="1">
    <location>
        <begin position="111"/>
        <end position="134"/>
    </location>
</feature>
<gene>
    <name evidence="2" type="ORF">HA254_05805</name>
</gene>
<accession>A0A7J4IX77</accession>
<organism evidence="2 3">
    <name type="scientific">Candidatus Iainarchaeum sp</name>
    <dbReference type="NCBI Taxonomy" id="3101447"/>
    <lineage>
        <taxon>Archaea</taxon>
        <taxon>Candidatus Iainarchaeota</taxon>
        <taxon>Candidatus Iainarchaeia</taxon>
        <taxon>Candidatus Iainarchaeales</taxon>
        <taxon>Candidatus Iainarchaeaceae</taxon>
        <taxon>Candidatus Iainarchaeum</taxon>
    </lineage>
</organism>
<proteinExistence type="predicted"/>
<evidence type="ECO:0000313" key="2">
    <source>
        <dbReference type="EMBL" id="HIH10151.1"/>
    </source>
</evidence>